<dbReference type="Gene3D" id="2.40.50.100">
    <property type="match status" value="1"/>
</dbReference>
<feature type="domain" description="YknX-like C-terminal permuted SH3-like" evidence="6">
    <location>
        <begin position="314"/>
        <end position="378"/>
    </location>
</feature>
<dbReference type="InterPro" id="IPR006143">
    <property type="entry name" value="RND_pump_MFP"/>
</dbReference>
<reference evidence="7 8" key="1">
    <citation type="journal article" date="2016" name="Nat. Commun.">
        <title>Thousands of microbial genomes shed light on interconnected biogeochemical processes in an aquifer system.</title>
        <authorList>
            <person name="Anantharaman K."/>
            <person name="Brown C.T."/>
            <person name="Hug L.A."/>
            <person name="Sharon I."/>
            <person name="Castelle C.J."/>
            <person name="Probst A.J."/>
            <person name="Thomas B.C."/>
            <person name="Singh A."/>
            <person name="Wilkins M.J."/>
            <person name="Karaoz U."/>
            <person name="Brodie E.L."/>
            <person name="Williams K.H."/>
            <person name="Hubbard S.S."/>
            <person name="Banfield J.F."/>
        </authorList>
    </citation>
    <scope>NUCLEOTIDE SEQUENCE [LARGE SCALE GENOMIC DNA]</scope>
    <source>
        <strain evidence="8">RIFCSPLOWO2_12_FULL_64_10</strain>
    </source>
</reference>
<dbReference type="PANTHER" id="PTHR30469:SF15">
    <property type="entry name" value="HLYD FAMILY OF SECRETION PROTEINS"/>
    <property type="match status" value="1"/>
</dbReference>
<dbReference type="Gene3D" id="1.10.287.470">
    <property type="entry name" value="Helix hairpin bin"/>
    <property type="match status" value="1"/>
</dbReference>
<dbReference type="Gene3D" id="2.40.30.170">
    <property type="match status" value="1"/>
</dbReference>
<organism evidence="7 8">
    <name type="scientific">Handelsmanbacteria sp. (strain RIFCSPLOWO2_12_FULL_64_10)</name>
    <dbReference type="NCBI Taxonomy" id="1817868"/>
    <lineage>
        <taxon>Bacteria</taxon>
        <taxon>Candidatus Handelsmaniibacteriota</taxon>
    </lineage>
</organism>
<dbReference type="GO" id="GO:0015562">
    <property type="term" value="F:efflux transmembrane transporter activity"/>
    <property type="evidence" value="ECO:0007669"/>
    <property type="project" value="TreeGrafter"/>
</dbReference>
<feature type="region of interest" description="Disordered" evidence="2">
    <location>
        <begin position="37"/>
        <end position="56"/>
    </location>
</feature>
<comment type="similarity">
    <text evidence="1">Belongs to the membrane fusion protein (MFP) (TC 8.A.1) family.</text>
</comment>
<dbReference type="InterPro" id="IPR058637">
    <property type="entry name" value="YknX-like_C"/>
</dbReference>
<dbReference type="Pfam" id="PF25989">
    <property type="entry name" value="YknX_C"/>
    <property type="match status" value="1"/>
</dbReference>
<dbReference type="Gene3D" id="2.40.420.20">
    <property type="match status" value="1"/>
</dbReference>
<feature type="chain" id="PRO_5009523627" evidence="3">
    <location>
        <begin position="20"/>
        <end position="383"/>
    </location>
</feature>
<dbReference type="PANTHER" id="PTHR30469">
    <property type="entry name" value="MULTIDRUG RESISTANCE PROTEIN MDTA"/>
    <property type="match status" value="1"/>
</dbReference>
<name>A0A1F6D063_HANXR</name>
<evidence type="ECO:0000256" key="1">
    <source>
        <dbReference type="ARBA" id="ARBA00009477"/>
    </source>
</evidence>
<dbReference type="EMBL" id="MFKF01000098">
    <property type="protein sequence ID" value="OGG54700.1"/>
    <property type="molecule type" value="Genomic_DNA"/>
</dbReference>
<dbReference type="Proteomes" id="UP000178606">
    <property type="component" value="Unassembled WGS sequence"/>
</dbReference>
<feature type="signal peptide" evidence="3">
    <location>
        <begin position="1"/>
        <end position="19"/>
    </location>
</feature>
<gene>
    <name evidence="7" type="ORF">A3F84_27600</name>
</gene>
<evidence type="ECO:0000313" key="8">
    <source>
        <dbReference type="Proteomes" id="UP000178606"/>
    </source>
</evidence>
<feature type="domain" description="Multidrug resistance protein MdtA-like barrel-sandwich hybrid" evidence="4">
    <location>
        <begin position="83"/>
        <end position="216"/>
    </location>
</feature>
<dbReference type="AlphaFoldDB" id="A0A1F6D063"/>
<dbReference type="InterPro" id="IPR058625">
    <property type="entry name" value="MdtA-like_BSH"/>
</dbReference>
<dbReference type="NCBIfam" id="TIGR01730">
    <property type="entry name" value="RND_mfp"/>
    <property type="match status" value="1"/>
</dbReference>
<dbReference type="InterPro" id="IPR058792">
    <property type="entry name" value="Beta-barrel_RND_2"/>
</dbReference>
<evidence type="ECO:0000259" key="6">
    <source>
        <dbReference type="Pfam" id="PF25989"/>
    </source>
</evidence>
<evidence type="ECO:0000256" key="3">
    <source>
        <dbReference type="SAM" id="SignalP"/>
    </source>
</evidence>
<sequence length="383" mass="41203">MRYALFSTMVMMLSLLAFSGCGKDEKAAAAGGQGTAGAQQAAGQQPGGGAAGRRQPTVVVRPVSTRDVVYTIESVGTLEAEEEVRIPARVSGPVTKVSFQEGDPVTPQTVLAEIDPARYALEYARAKAGSELSTAVLHDAQQAYDQRSSLRKQDPGWVSDEELRRYETALERGKADLSRATTDLNLAQKNLDDAKVRPPFAGVINAKLVSTGEYVRPEGVIGTIANVRTLKLRFTVPEVDAGHIEVGQAVKFSVRAHPDREFMASIFFVSNMADPSTRKVEVKARCDNPEGLLKPGFFTAVQLQAGLHHAAVMAPEEAIIPTEVGFVTYVVEQGIARQRKVEIGLRDQGEVEILKGLQPGESLVVRGGHVISNGMPVQTTDKL</sequence>
<dbReference type="FunFam" id="2.40.30.170:FF:000010">
    <property type="entry name" value="Efflux RND transporter periplasmic adaptor subunit"/>
    <property type="match status" value="1"/>
</dbReference>
<evidence type="ECO:0000313" key="7">
    <source>
        <dbReference type="EMBL" id="OGG54700.1"/>
    </source>
</evidence>
<feature type="domain" description="CusB-like beta-barrel" evidence="5">
    <location>
        <begin position="233"/>
        <end position="305"/>
    </location>
</feature>
<evidence type="ECO:0000259" key="5">
    <source>
        <dbReference type="Pfam" id="PF25954"/>
    </source>
</evidence>
<keyword evidence="3" id="KW-0732">Signal</keyword>
<dbReference type="GO" id="GO:1990281">
    <property type="term" value="C:efflux pump complex"/>
    <property type="evidence" value="ECO:0007669"/>
    <property type="project" value="TreeGrafter"/>
</dbReference>
<evidence type="ECO:0000256" key="2">
    <source>
        <dbReference type="SAM" id="MobiDB-lite"/>
    </source>
</evidence>
<dbReference type="SUPFAM" id="SSF111369">
    <property type="entry name" value="HlyD-like secretion proteins"/>
    <property type="match status" value="1"/>
</dbReference>
<protein>
    <submittedName>
        <fullName evidence="7">Uncharacterized protein</fullName>
    </submittedName>
</protein>
<proteinExistence type="inferred from homology"/>
<comment type="caution">
    <text evidence="7">The sequence shown here is derived from an EMBL/GenBank/DDBJ whole genome shotgun (WGS) entry which is preliminary data.</text>
</comment>
<dbReference type="Pfam" id="PF25917">
    <property type="entry name" value="BSH_RND"/>
    <property type="match status" value="1"/>
</dbReference>
<dbReference type="Pfam" id="PF25954">
    <property type="entry name" value="Beta-barrel_RND_2"/>
    <property type="match status" value="1"/>
</dbReference>
<evidence type="ECO:0000259" key="4">
    <source>
        <dbReference type="Pfam" id="PF25917"/>
    </source>
</evidence>
<dbReference type="PROSITE" id="PS51257">
    <property type="entry name" value="PROKAR_LIPOPROTEIN"/>
    <property type="match status" value="1"/>
</dbReference>
<accession>A0A1F6D063</accession>